<evidence type="ECO:0000256" key="1">
    <source>
        <dbReference type="SAM" id="MobiDB-lite"/>
    </source>
</evidence>
<protein>
    <submittedName>
        <fullName evidence="2">Uncharacterized protein</fullName>
    </submittedName>
</protein>
<feature type="compositionally biased region" description="Low complexity" evidence="1">
    <location>
        <begin position="79"/>
        <end position="90"/>
    </location>
</feature>
<organism evidence="2 3">
    <name type="scientific">Eumeta variegata</name>
    <name type="common">Bagworm moth</name>
    <name type="synonym">Eumeta japonica</name>
    <dbReference type="NCBI Taxonomy" id="151549"/>
    <lineage>
        <taxon>Eukaryota</taxon>
        <taxon>Metazoa</taxon>
        <taxon>Ecdysozoa</taxon>
        <taxon>Arthropoda</taxon>
        <taxon>Hexapoda</taxon>
        <taxon>Insecta</taxon>
        <taxon>Pterygota</taxon>
        <taxon>Neoptera</taxon>
        <taxon>Endopterygota</taxon>
        <taxon>Lepidoptera</taxon>
        <taxon>Glossata</taxon>
        <taxon>Ditrysia</taxon>
        <taxon>Tineoidea</taxon>
        <taxon>Psychidae</taxon>
        <taxon>Oiketicinae</taxon>
        <taxon>Eumeta</taxon>
    </lineage>
</organism>
<feature type="region of interest" description="Disordered" evidence="1">
    <location>
        <begin position="39"/>
        <end position="109"/>
    </location>
</feature>
<comment type="caution">
    <text evidence="2">The sequence shown here is derived from an EMBL/GenBank/DDBJ whole genome shotgun (WGS) entry which is preliminary data.</text>
</comment>
<keyword evidence="3" id="KW-1185">Reference proteome</keyword>
<name>A0A4C1ZR86_EUMVA</name>
<dbReference type="Proteomes" id="UP000299102">
    <property type="component" value="Unassembled WGS sequence"/>
</dbReference>
<evidence type="ECO:0000313" key="2">
    <source>
        <dbReference type="EMBL" id="GBP90288.1"/>
    </source>
</evidence>
<feature type="compositionally biased region" description="Basic and acidic residues" evidence="1">
    <location>
        <begin position="59"/>
        <end position="74"/>
    </location>
</feature>
<sequence length="109" mass="12555">MKPREMLKLKMSRKQIRLFHVFPKAELSTFRKSFYIPKTPTMTQQRTRRRLGAAACRRGNPDKGRSDPRTRQECHVITSSAARGGAYRARSATDRGLPQRAPQCWAPIQ</sequence>
<dbReference type="EMBL" id="BGZK01002072">
    <property type="protein sequence ID" value="GBP90288.1"/>
    <property type="molecule type" value="Genomic_DNA"/>
</dbReference>
<accession>A0A4C1ZR86</accession>
<proteinExistence type="predicted"/>
<dbReference type="AlphaFoldDB" id="A0A4C1ZR86"/>
<gene>
    <name evidence="2" type="ORF">EVAR_47620_1</name>
</gene>
<evidence type="ECO:0000313" key="3">
    <source>
        <dbReference type="Proteomes" id="UP000299102"/>
    </source>
</evidence>
<reference evidence="2 3" key="1">
    <citation type="journal article" date="2019" name="Commun. Biol.">
        <title>The bagworm genome reveals a unique fibroin gene that provides high tensile strength.</title>
        <authorList>
            <person name="Kono N."/>
            <person name="Nakamura H."/>
            <person name="Ohtoshi R."/>
            <person name="Tomita M."/>
            <person name="Numata K."/>
            <person name="Arakawa K."/>
        </authorList>
    </citation>
    <scope>NUCLEOTIDE SEQUENCE [LARGE SCALE GENOMIC DNA]</scope>
</reference>